<reference evidence="4 5" key="1">
    <citation type="submission" date="2019-09" db="EMBL/GenBank/DDBJ databases">
        <title>A chromosome-level genome assembly of the Chinese tupelo Nyssa sinensis.</title>
        <authorList>
            <person name="Yang X."/>
            <person name="Kang M."/>
            <person name="Yang Y."/>
            <person name="Xiong H."/>
            <person name="Wang M."/>
            <person name="Zhang Z."/>
            <person name="Wang Z."/>
            <person name="Wu H."/>
            <person name="Ma T."/>
            <person name="Liu J."/>
            <person name="Xi Z."/>
        </authorList>
    </citation>
    <scope>NUCLEOTIDE SEQUENCE [LARGE SCALE GENOMIC DNA]</scope>
    <source>
        <strain evidence="4">J267</strain>
        <tissue evidence="4">Leaf</tissue>
    </source>
</reference>
<organism evidence="4 5">
    <name type="scientific">Nyssa sinensis</name>
    <dbReference type="NCBI Taxonomy" id="561372"/>
    <lineage>
        <taxon>Eukaryota</taxon>
        <taxon>Viridiplantae</taxon>
        <taxon>Streptophyta</taxon>
        <taxon>Embryophyta</taxon>
        <taxon>Tracheophyta</taxon>
        <taxon>Spermatophyta</taxon>
        <taxon>Magnoliopsida</taxon>
        <taxon>eudicotyledons</taxon>
        <taxon>Gunneridae</taxon>
        <taxon>Pentapetalae</taxon>
        <taxon>asterids</taxon>
        <taxon>Cornales</taxon>
        <taxon>Nyssaceae</taxon>
        <taxon>Nyssa</taxon>
    </lineage>
</organism>
<keyword evidence="2" id="KW-0106">Calcium</keyword>
<dbReference type="AlphaFoldDB" id="A0A5J5AE66"/>
<accession>A0A5J5AE66</accession>
<evidence type="ECO:0000313" key="4">
    <source>
        <dbReference type="EMBL" id="KAA8528544.1"/>
    </source>
</evidence>
<dbReference type="SMART" id="SM00054">
    <property type="entry name" value="EFh"/>
    <property type="match status" value="2"/>
</dbReference>
<dbReference type="PANTHER" id="PTHR23050">
    <property type="entry name" value="CALCIUM BINDING PROTEIN"/>
    <property type="match status" value="1"/>
</dbReference>
<dbReference type="PROSITE" id="PS00018">
    <property type="entry name" value="EF_HAND_1"/>
    <property type="match status" value="4"/>
</dbReference>
<gene>
    <name evidence="4" type="ORF">F0562_035899</name>
</gene>
<dbReference type="EMBL" id="CM018045">
    <property type="protein sequence ID" value="KAA8528544.1"/>
    <property type="molecule type" value="Genomic_DNA"/>
</dbReference>
<dbReference type="InterPro" id="IPR011992">
    <property type="entry name" value="EF-hand-dom_pair"/>
</dbReference>
<dbReference type="InterPro" id="IPR002048">
    <property type="entry name" value="EF_hand_dom"/>
</dbReference>
<evidence type="ECO:0000313" key="5">
    <source>
        <dbReference type="Proteomes" id="UP000325577"/>
    </source>
</evidence>
<name>A0A5J5AE66_9ASTE</name>
<feature type="domain" description="EF-hand" evidence="3">
    <location>
        <begin position="125"/>
        <end position="160"/>
    </location>
</feature>
<keyword evidence="5" id="KW-1185">Reference proteome</keyword>
<dbReference type="Pfam" id="PF13499">
    <property type="entry name" value="EF-hand_7"/>
    <property type="match status" value="1"/>
</dbReference>
<sequence>MAIQNGNHVIRWKKPHGHATEGKREMTIEEFKQWLKKFDANNDGRICKDELIEAIRVTGAWFPGWKAKRGVQFADANHDGFIDESEMEILANFARKEMNCGVGDYLKMAITTVNRSVSSDGKREMTFEEFKQWLKKFDANNDGRIDKNELIEAIRVTGAWFPGWKAKRGVRFADANHNGFIDEYEMKILADFAQKEMNVRIV</sequence>
<keyword evidence="1" id="KW-0677">Repeat</keyword>
<dbReference type="Proteomes" id="UP000325577">
    <property type="component" value="Linkage Group LG21"/>
</dbReference>
<evidence type="ECO:0000259" key="3">
    <source>
        <dbReference type="PROSITE" id="PS50222"/>
    </source>
</evidence>
<dbReference type="PROSITE" id="PS50222">
    <property type="entry name" value="EF_HAND_2"/>
    <property type="match status" value="2"/>
</dbReference>
<proteinExistence type="predicted"/>
<dbReference type="InterPro" id="IPR050145">
    <property type="entry name" value="Centrin_CML-like"/>
</dbReference>
<dbReference type="OrthoDB" id="26525at2759"/>
<dbReference type="GO" id="GO:0005509">
    <property type="term" value="F:calcium ion binding"/>
    <property type="evidence" value="ECO:0007669"/>
    <property type="project" value="InterPro"/>
</dbReference>
<dbReference type="InterPro" id="IPR018247">
    <property type="entry name" value="EF_Hand_1_Ca_BS"/>
</dbReference>
<feature type="domain" description="EF-hand" evidence="3">
    <location>
        <begin position="26"/>
        <end position="61"/>
    </location>
</feature>
<dbReference type="Gene3D" id="1.10.238.10">
    <property type="entry name" value="EF-hand"/>
    <property type="match status" value="2"/>
</dbReference>
<evidence type="ECO:0000256" key="1">
    <source>
        <dbReference type="ARBA" id="ARBA00022737"/>
    </source>
</evidence>
<dbReference type="SUPFAM" id="SSF47473">
    <property type="entry name" value="EF-hand"/>
    <property type="match status" value="1"/>
</dbReference>
<dbReference type="Pfam" id="PF13202">
    <property type="entry name" value="EF-hand_5"/>
    <property type="match status" value="1"/>
</dbReference>
<protein>
    <recommendedName>
        <fullName evidence="3">EF-hand domain-containing protein</fullName>
    </recommendedName>
</protein>
<evidence type="ECO:0000256" key="2">
    <source>
        <dbReference type="ARBA" id="ARBA00022837"/>
    </source>
</evidence>